<name>A0A8B6FB44_MYTGA</name>
<gene>
    <name evidence="1" type="ORF">MGAL_10B021835</name>
</gene>
<accession>A0A8B6FB44</accession>
<proteinExistence type="predicted"/>
<comment type="caution">
    <text evidence="1">The sequence shown here is derived from an EMBL/GenBank/DDBJ whole genome shotgun (WGS) entry which is preliminary data.</text>
</comment>
<organism evidence="1 2">
    <name type="scientific">Mytilus galloprovincialis</name>
    <name type="common">Mediterranean mussel</name>
    <dbReference type="NCBI Taxonomy" id="29158"/>
    <lineage>
        <taxon>Eukaryota</taxon>
        <taxon>Metazoa</taxon>
        <taxon>Spiralia</taxon>
        <taxon>Lophotrochozoa</taxon>
        <taxon>Mollusca</taxon>
        <taxon>Bivalvia</taxon>
        <taxon>Autobranchia</taxon>
        <taxon>Pteriomorphia</taxon>
        <taxon>Mytilida</taxon>
        <taxon>Mytiloidea</taxon>
        <taxon>Mytilidae</taxon>
        <taxon>Mytilinae</taxon>
        <taxon>Mytilus</taxon>
    </lineage>
</organism>
<dbReference type="Proteomes" id="UP000596742">
    <property type="component" value="Unassembled WGS sequence"/>
</dbReference>
<sequence>MYKYFGTGHMVNHFEKGQPLAVGTDLKISRSSKDYSFYQKNKIQKDSFLTPNKYKFNFTEGAGKNLAKRQKEELENLVLSEKNAKLKQLFTAGSSSRISESDEDENMSFESGFAVHYVTIVLHNEAIIYFHKNTGQCELGNEKCMKTEVDGCI</sequence>
<evidence type="ECO:0000313" key="1">
    <source>
        <dbReference type="EMBL" id="VDI46207.1"/>
    </source>
</evidence>
<evidence type="ECO:0000313" key="2">
    <source>
        <dbReference type="Proteomes" id="UP000596742"/>
    </source>
</evidence>
<dbReference type="AlphaFoldDB" id="A0A8B6FB44"/>
<dbReference type="EMBL" id="UYJE01006460">
    <property type="protein sequence ID" value="VDI46207.1"/>
    <property type="molecule type" value="Genomic_DNA"/>
</dbReference>
<protein>
    <submittedName>
        <fullName evidence="1">Uncharacterized protein</fullName>
    </submittedName>
</protein>
<reference evidence="1" key="1">
    <citation type="submission" date="2018-11" db="EMBL/GenBank/DDBJ databases">
        <authorList>
            <person name="Alioto T."/>
            <person name="Alioto T."/>
        </authorList>
    </citation>
    <scope>NUCLEOTIDE SEQUENCE</scope>
</reference>
<keyword evidence="2" id="KW-1185">Reference proteome</keyword>